<proteinExistence type="predicted"/>
<reference evidence="2 3" key="1">
    <citation type="submission" date="2018-07" db="EMBL/GenBank/DDBJ databases">
        <title>Complete genome sequence of Spiroplasma alleghenense PLHS-1 (ATCC 51752).</title>
        <authorList>
            <person name="Chou L."/>
            <person name="Lee T.-Y."/>
            <person name="Tsai Y.-M."/>
            <person name="Kuo C.-H."/>
        </authorList>
    </citation>
    <scope>NUCLEOTIDE SEQUENCE [LARGE SCALE GENOMIC DNA]</scope>
    <source>
        <strain evidence="2 3">PLHS-1</strain>
    </source>
</reference>
<keyword evidence="1" id="KW-0812">Transmembrane</keyword>
<keyword evidence="1" id="KW-0472">Membrane</keyword>
<keyword evidence="3" id="KW-1185">Reference proteome</keyword>
<evidence type="ECO:0000256" key="1">
    <source>
        <dbReference type="SAM" id="Phobius"/>
    </source>
</evidence>
<keyword evidence="1" id="KW-1133">Transmembrane helix</keyword>
<organism evidence="2 3">
    <name type="scientific">Spiroplasma alleghenense</name>
    <dbReference type="NCBI Taxonomy" id="216931"/>
    <lineage>
        <taxon>Bacteria</taxon>
        <taxon>Bacillati</taxon>
        <taxon>Mycoplasmatota</taxon>
        <taxon>Mollicutes</taxon>
        <taxon>Entomoplasmatales</taxon>
        <taxon>Spiroplasmataceae</taxon>
        <taxon>Spiroplasma</taxon>
    </lineage>
</organism>
<sequence length="617" mass="73101">MKFNVIIRNKLLLFLFGFIMLITLVFNTVGIFLNVNHFNSKLSSSEISFTLGLINFHSKIFISVINIVVLLPVIFMISKHFYSRETFSYNVRSEFYSNNNRIVFYMIWLVKEIAILIAAIFAILFIHFLVAIIVWDFYLILFVNFLVNLLILSISTILFSLVINTIFTIRSNICKSILFIFLIIFMKISSFALNIKDHKIFETEMNVKISSNTNLKFKTDNKKISSIYNMREDALYRKYFYRVSWNPNNQFVDLEKENKFLNNFCETKKTQILFNDYFPHFYCFHKEDEIINSLNKTKPSNLNLIAEKFFAINYDNSFILQLLQSMTDEDFAKIYFSKLSKDFGDSYELREELLGVDLFKSVRITKSGVIFEDYNPTKEHKEEFALFYQYFFYDTLIDYFKNPSAKSIVDITNFQLLDSFFTRENKINIQYKNLWNEFLLISPDQIKIPDYKSDFNKGWNQSKIIDQLLVPASYFQIINSSGFSKDFVNQVEKYNQIRTANEYLNFLQIPNRVFKKIMWNKNNRDKILPINSTINNETITKSLPYSKISFSYKGSKIVLSEDPNYENVLFGFYILILIGMLLYLSILANNSLFKKLHGTNTTDYLFSEINWFKIFKR</sequence>
<feature type="transmembrane region" description="Helical" evidence="1">
    <location>
        <begin position="12"/>
        <end position="33"/>
    </location>
</feature>
<feature type="transmembrane region" description="Helical" evidence="1">
    <location>
        <begin position="141"/>
        <end position="164"/>
    </location>
</feature>
<feature type="transmembrane region" description="Helical" evidence="1">
    <location>
        <begin position="176"/>
        <end position="195"/>
    </location>
</feature>
<feature type="transmembrane region" description="Helical" evidence="1">
    <location>
        <begin position="568"/>
        <end position="588"/>
    </location>
</feature>
<gene>
    <name evidence="2" type="ORF">SALLE_v1c01230</name>
</gene>
<accession>A0A345Z2H0</accession>
<evidence type="ECO:0000313" key="2">
    <source>
        <dbReference type="EMBL" id="AXK50799.1"/>
    </source>
</evidence>
<dbReference type="EMBL" id="CP031376">
    <property type="protein sequence ID" value="AXK50799.1"/>
    <property type="molecule type" value="Genomic_DNA"/>
</dbReference>
<dbReference type="Proteomes" id="UP000254792">
    <property type="component" value="Chromosome"/>
</dbReference>
<evidence type="ECO:0000313" key="3">
    <source>
        <dbReference type="Proteomes" id="UP000254792"/>
    </source>
</evidence>
<dbReference type="KEGG" id="salx:SALLE_v1c01230"/>
<name>A0A345Z2H0_9MOLU</name>
<protein>
    <submittedName>
        <fullName evidence="2">Uncharacterized protein</fullName>
    </submittedName>
</protein>
<dbReference type="AlphaFoldDB" id="A0A345Z2H0"/>
<feature type="transmembrane region" description="Helical" evidence="1">
    <location>
        <begin position="102"/>
        <end position="135"/>
    </location>
</feature>
<feature type="transmembrane region" description="Helical" evidence="1">
    <location>
        <begin position="60"/>
        <end position="82"/>
    </location>
</feature>